<name>A0AAU7JLB6_9HYPH</name>
<protein>
    <submittedName>
        <fullName evidence="3">DUF2147 domain-containing protein</fullName>
    </submittedName>
</protein>
<keyword evidence="1" id="KW-0732">Signal</keyword>
<feature type="domain" description="DUF2147" evidence="2">
    <location>
        <begin position="38"/>
        <end position="155"/>
    </location>
</feature>
<proteinExistence type="predicted"/>
<dbReference type="Pfam" id="PF09917">
    <property type="entry name" value="DUF2147"/>
    <property type="match status" value="1"/>
</dbReference>
<dbReference type="PANTHER" id="PTHR36919:SF3">
    <property type="entry name" value="BLL5882 PROTEIN"/>
    <property type="match status" value="1"/>
</dbReference>
<accession>A0AAU7JLB6</accession>
<evidence type="ECO:0000259" key="2">
    <source>
        <dbReference type="Pfam" id="PF09917"/>
    </source>
</evidence>
<dbReference type="AlphaFoldDB" id="A0AAU7JLB6"/>
<dbReference type="PANTHER" id="PTHR36919">
    <property type="entry name" value="BLR1215 PROTEIN"/>
    <property type="match status" value="1"/>
</dbReference>
<organism evidence="3">
    <name type="scientific">Alsobacter sp. KACC 23698</name>
    <dbReference type="NCBI Taxonomy" id="3149229"/>
    <lineage>
        <taxon>Bacteria</taxon>
        <taxon>Pseudomonadati</taxon>
        <taxon>Pseudomonadota</taxon>
        <taxon>Alphaproteobacteria</taxon>
        <taxon>Hyphomicrobiales</taxon>
        <taxon>Alsobacteraceae</taxon>
        <taxon>Alsobacter</taxon>
    </lineage>
</organism>
<feature type="signal peptide" evidence="1">
    <location>
        <begin position="1"/>
        <end position="27"/>
    </location>
</feature>
<dbReference type="Gene3D" id="2.40.128.520">
    <property type="match status" value="1"/>
</dbReference>
<feature type="chain" id="PRO_5043952584" evidence="1">
    <location>
        <begin position="28"/>
        <end position="157"/>
    </location>
</feature>
<gene>
    <name evidence="3" type="ORF">ABEG18_08200</name>
</gene>
<dbReference type="RefSeq" id="WP_406857588.1">
    <property type="nucleotide sequence ID" value="NZ_CP157484.1"/>
</dbReference>
<evidence type="ECO:0000256" key="1">
    <source>
        <dbReference type="SAM" id="SignalP"/>
    </source>
</evidence>
<dbReference type="EMBL" id="CP157484">
    <property type="protein sequence ID" value="XBO40734.1"/>
    <property type="molecule type" value="Genomic_DNA"/>
</dbReference>
<dbReference type="InterPro" id="IPR019223">
    <property type="entry name" value="DUF2147"/>
</dbReference>
<reference evidence="3" key="1">
    <citation type="submission" date="2024-05" db="EMBL/GenBank/DDBJ databases">
        <authorList>
            <person name="Kim S."/>
            <person name="Heo J."/>
            <person name="Choi H."/>
            <person name="Choi Y."/>
            <person name="Kwon S.-W."/>
            <person name="Kim Y."/>
        </authorList>
    </citation>
    <scope>NUCLEOTIDE SEQUENCE</scope>
    <source>
        <strain evidence="3">KACC 23698</strain>
    </source>
</reference>
<evidence type="ECO:0000313" key="3">
    <source>
        <dbReference type="EMBL" id="XBO40734.1"/>
    </source>
</evidence>
<sequence length="157" mass="16924">MVQTPLSLLRAAAVAGLAMFPLASAIAAAQKSQDPIVGEWEQVDEDAQVGAWVALRERGGVVDGVIVKVFAEPGEPENPLCVRCQGALKNTPVSGLTVIRNLKRTPEGYRGGQILDPDTGETYKLEATLRPDGQALEVRGFKGLSLFGRTQVWRRRS</sequence>